<dbReference type="Proteomes" id="UP001223016">
    <property type="component" value="Unassembled WGS sequence"/>
</dbReference>
<evidence type="ECO:0000313" key="2">
    <source>
        <dbReference type="Proteomes" id="UP001223016"/>
    </source>
</evidence>
<gene>
    <name evidence="1" type="ORF">Q6A51_07510</name>
</gene>
<dbReference type="RefSeq" id="WP_304574457.1">
    <property type="nucleotide sequence ID" value="NZ_JAUQOO010000004.1"/>
</dbReference>
<accession>A0ABT9CMB0</accession>
<sequence length="345" mass="38961">MHFKNNSLSQLAFKYRSGDENTLSRDLQSLRDATFYAAPRDCLNDPFEGRFDRTVLDGRLAGLSALGSKFIPSVMASFDAVSLAANELLGYVDKSGVFSLSYNPLNELIWSHYGGSHQGFCVGYDLKKLLEFDPQLHYCIDVSYGDSAPQIDFDDLIDQDSPEKLLQKILGVKSNPWSYEQEVRVVTTPHGMHEHDFRAIQSVYFGLRCPETTRLSVMETLAGRSIDYQQVVSPPASYRLESLSIPDAFPFAPKYKQNLAPILDGAISPEYLKPELKAHQKYLYLAAEIVRREPYCMEVQLVDFSGAKSTPDSPVIFVQYLRSPNKWVNHYLSLSEIDSQSLNIK</sequence>
<dbReference type="InterPro" id="IPR021352">
    <property type="entry name" value="DUF2971"/>
</dbReference>
<evidence type="ECO:0000313" key="1">
    <source>
        <dbReference type="EMBL" id="MDO7926622.1"/>
    </source>
</evidence>
<name>A0ABT9CMB0_9PSED</name>
<comment type="caution">
    <text evidence="1">The sequence shown here is derived from an EMBL/GenBank/DDBJ whole genome shotgun (WGS) entry which is preliminary data.</text>
</comment>
<proteinExistence type="predicted"/>
<keyword evidence="2" id="KW-1185">Reference proteome</keyword>
<reference evidence="1 2" key="1">
    <citation type="submission" date="2023-07" db="EMBL/GenBank/DDBJ databases">
        <title>Identification of four novel Pseudomonas species associated with bacterial leaf spot of cucurbits.</title>
        <authorList>
            <person name="Fullem K.R."/>
        </authorList>
    </citation>
    <scope>NUCLEOTIDE SEQUENCE [LARGE SCALE GENOMIC DNA]</scope>
    <source>
        <strain evidence="1 2">KFB 138</strain>
    </source>
</reference>
<dbReference type="EMBL" id="JAUQOO010000004">
    <property type="protein sequence ID" value="MDO7926622.1"/>
    <property type="molecule type" value="Genomic_DNA"/>
</dbReference>
<organism evidence="1 2">
    <name type="scientific">Pseudomonas serbiensis</name>
    <dbReference type="NCBI Taxonomy" id="3064350"/>
    <lineage>
        <taxon>Bacteria</taxon>
        <taxon>Pseudomonadati</taxon>
        <taxon>Pseudomonadota</taxon>
        <taxon>Gammaproteobacteria</taxon>
        <taxon>Pseudomonadales</taxon>
        <taxon>Pseudomonadaceae</taxon>
        <taxon>Pseudomonas</taxon>
    </lineage>
</organism>
<protein>
    <submittedName>
        <fullName evidence="1">DUF2971 domain-containing protein</fullName>
    </submittedName>
</protein>
<dbReference type="Pfam" id="PF11185">
    <property type="entry name" value="DUF2971"/>
    <property type="match status" value="1"/>
</dbReference>